<dbReference type="InterPro" id="IPR051908">
    <property type="entry name" value="Ribosomal_N-acetyltransferase"/>
</dbReference>
<evidence type="ECO:0000259" key="1">
    <source>
        <dbReference type="PROSITE" id="PS51186"/>
    </source>
</evidence>
<dbReference type="CDD" id="cd04301">
    <property type="entry name" value="NAT_SF"/>
    <property type="match status" value="1"/>
</dbReference>
<dbReference type="Proteomes" id="UP000191133">
    <property type="component" value="Unassembled WGS sequence"/>
</dbReference>
<evidence type="ECO:0000313" key="2">
    <source>
        <dbReference type="EMBL" id="SLM22979.1"/>
    </source>
</evidence>
<dbReference type="RefSeq" id="WP_059064458.1">
    <property type="nucleotide sequence ID" value="NZ_CP079106.1"/>
</dbReference>
<sequence length="188" mass="20902">MASHSAPSLPPAFQAHLRELVLPDAVAWSNYLSLPGVIEHTSWGDVSVEALQRQIVDHARNTRCRRWAILDSHDQLLGTVGLNDIDIEHHRAELAYDLSPAHQGRGLATGAARAVIAWAQAALGCVRIQATVLDSNLRSIAVLERAGMQREGLLQSYRHVRGRPRDFWMYAHTHPRLHCGQGEDRAHP</sequence>
<gene>
    <name evidence="2" type="ORF">SAMN04488690_0658</name>
</gene>
<feature type="domain" description="N-acetyltransferase" evidence="1">
    <location>
        <begin position="15"/>
        <end position="174"/>
    </location>
</feature>
<dbReference type="SUPFAM" id="SSF55729">
    <property type="entry name" value="Acyl-CoA N-acyltransferases (Nat)"/>
    <property type="match status" value="1"/>
</dbReference>
<dbReference type="PROSITE" id="PS51186">
    <property type="entry name" value="GNAT"/>
    <property type="match status" value="1"/>
</dbReference>
<dbReference type="GO" id="GO:0008999">
    <property type="term" value="F:protein-N-terminal-alanine acetyltransferase activity"/>
    <property type="evidence" value="ECO:0007669"/>
    <property type="project" value="TreeGrafter"/>
</dbReference>
<reference evidence="3" key="1">
    <citation type="submission" date="2016-10" db="EMBL/GenBank/DDBJ databases">
        <authorList>
            <person name="Varghese N."/>
            <person name="Submissions S."/>
        </authorList>
    </citation>
    <scope>NUCLEOTIDE SEQUENCE [LARGE SCALE GENOMIC DNA]</scope>
    <source>
        <strain evidence="3">92MFCol6.1</strain>
    </source>
</reference>
<proteinExistence type="predicted"/>
<evidence type="ECO:0000313" key="3">
    <source>
        <dbReference type="Proteomes" id="UP000191133"/>
    </source>
</evidence>
<dbReference type="InterPro" id="IPR016181">
    <property type="entry name" value="Acyl_CoA_acyltransferase"/>
</dbReference>
<dbReference type="PANTHER" id="PTHR43441">
    <property type="entry name" value="RIBOSOMAL-PROTEIN-SERINE ACETYLTRANSFERASE"/>
    <property type="match status" value="1"/>
</dbReference>
<organism evidence="2 3">
    <name type="scientific">Stenotrophomonas indicatrix</name>
    <dbReference type="NCBI Taxonomy" id="2045451"/>
    <lineage>
        <taxon>Bacteria</taxon>
        <taxon>Pseudomonadati</taxon>
        <taxon>Pseudomonadota</taxon>
        <taxon>Gammaproteobacteria</taxon>
        <taxon>Lysobacterales</taxon>
        <taxon>Lysobacteraceae</taxon>
        <taxon>Stenotrophomonas</taxon>
    </lineage>
</organism>
<dbReference type="GO" id="GO:1990189">
    <property type="term" value="F:protein N-terminal-serine acetyltransferase activity"/>
    <property type="evidence" value="ECO:0007669"/>
    <property type="project" value="TreeGrafter"/>
</dbReference>
<accession>A0A1W1GUE6</accession>
<protein>
    <submittedName>
        <fullName evidence="2">Ribosomal-protein-alanine N-acetyltransferase</fullName>
    </submittedName>
</protein>
<keyword evidence="2" id="KW-0808">Transferase</keyword>
<dbReference type="AlphaFoldDB" id="A0A1W1GUE6"/>
<dbReference type="GO" id="GO:0005737">
    <property type="term" value="C:cytoplasm"/>
    <property type="evidence" value="ECO:0007669"/>
    <property type="project" value="TreeGrafter"/>
</dbReference>
<dbReference type="EMBL" id="FWEU01000001">
    <property type="protein sequence ID" value="SLM22979.1"/>
    <property type="molecule type" value="Genomic_DNA"/>
</dbReference>
<name>A0A1W1GUE6_9GAMM</name>
<dbReference type="Gene3D" id="3.40.630.30">
    <property type="match status" value="1"/>
</dbReference>
<dbReference type="InterPro" id="IPR000182">
    <property type="entry name" value="GNAT_dom"/>
</dbReference>
<dbReference type="PANTHER" id="PTHR43441:SF2">
    <property type="entry name" value="FAMILY ACETYLTRANSFERASE, PUTATIVE (AFU_ORTHOLOGUE AFUA_7G00850)-RELATED"/>
    <property type="match status" value="1"/>
</dbReference>
<dbReference type="Pfam" id="PF13302">
    <property type="entry name" value="Acetyltransf_3"/>
    <property type="match status" value="1"/>
</dbReference>